<dbReference type="RefSeq" id="WP_120041978.1">
    <property type="nucleotide sequence ID" value="NZ_QZFU01000019.1"/>
</dbReference>
<proteinExistence type="predicted"/>
<dbReference type="EMBL" id="QZFU01000019">
    <property type="protein sequence ID" value="RJO75104.1"/>
    <property type="molecule type" value="Genomic_DNA"/>
</dbReference>
<dbReference type="GO" id="GO:0003677">
    <property type="term" value="F:DNA binding"/>
    <property type="evidence" value="ECO:0007669"/>
    <property type="project" value="UniProtKB-KW"/>
</dbReference>
<dbReference type="Proteomes" id="UP000266677">
    <property type="component" value="Unassembled WGS sequence"/>
</dbReference>
<evidence type="ECO:0000256" key="1">
    <source>
        <dbReference type="SAM" id="MobiDB-lite"/>
    </source>
</evidence>
<comment type="caution">
    <text evidence="2">The sequence shown here is derived from an EMBL/GenBank/DDBJ whole genome shotgun (WGS) entry which is preliminary data.</text>
</comment>
<protein>
    <submittedName>
        <fullName evidence="2">YbaB/EbfC family DNA-binding protein</fullName>
    </submittedName>
</protein>
<dbReference type="InterPro" id="IPR036894">
    <property type="entry name" value="YbaB-like_sf"/>
</dbReference>
<name>A0A3A4K7V2_9NOCA</name>
<dbReference type="InterPro" id="IPR004401">
    <property type="entry name" value="YbaB/EbfC"/>
</dbReference>
<feature type="region of interest" description="Disordered" evidence="1">
    <location>
        <begin position="151"/>
        <end position="171"/>
    </location>
</feature>
<dbReference type="Gene3D" id="3.30.1310.10">
    <property type="entry name" value="Nucleoid-associated protein YbaB-like domain"/>
    <property type="match status" value="1"/>
</dbReference>
<evidence type="ECO:0000313" key="3">
    <source>
        <dbReference type="Proteomes" id="UP000266677"/>
    </source>
</evidence>
<evidence type="ECO:0000313" key="2">
    <source>
        <dbReference type="EMBL" id="RJO75104.1"/>
    </source>
</evidence>
<keyword evidence="2" id="KW-0238">DNA-binding</keyword>
<accession>A0A3A4K7V2</accession>
<dbReference type="AlphaFoldDB" id="A0A3A4K7V2"/>
<dbReference type="OrthoDB" id="4549950at2"/>
<organism evidence="2 3">
    <name type="scientific">Nocardia panacis</name>
    <dbReference type="NCBI Taxonomy" id="2340916"/>
    <lineage>
        <taxon>Bacteria</taxon>
        <taxon>Bacillati</taxon>
        <taxon>Actinomycetota</taxon>
        <taxon>Actinomycetes</taxon>
        <taxon>Mycobacteriales</taxon>
        <taxon>Nocardiaceae</taxon>
        <taxon>Nocardia</taxon>
    </lineage>
</organism>
<sequence>MANEAAKAELAELLTSVQTGIAEIARMQREHAKLTASATVAGKRVTVVVNANGDVIQTVLGRNADELTHAQLAQAFTEAQQQAAAAVRARTKAMVAQVRQKNARLPGLSDFVPGLPDLRELIPDPPQPSLDPPAARARAVVVDDGAAGMEFTDVEQLDRDSGGSDVANSGW</sequence>
<dbReference type="Pfam" id="PF02575">
    <property type="entry name" value="YbaB_DNA_bd"/>
    <property type="match status" value="1"/>
</dbReference>
<gene>
    <name evidence="2" type="ORF">D5S18_17165</name>
</gene>
<reference evidence="2 3" key="1">
    <citation type="submission" date="2018-09" db="EMBL/GenBank/DDBJ databases">
        <title>YIM PH21274 draft genome.</title>
        <authorList>
            <person name="Miao C."/>
        </authorList>
    </citation>
    <scope>NUCLEOTIDE SEQUENCE [LARGE SCALE GENOMIC DNA]</scope>
    <source>
        <strain evidence="2 3">YIM PH 21724</strain>
    </source>
</reference>
<dbReference type="SUPFAM" id="SSF82607">
    <property type="entry name" value="YbaB-like"/>
    <property type="match status" value="1"/>
</dbReference>
<keyword evidence="3" id="KW-1185">Reference proteome</keyword>